<protein>
    <submittedName>
        <fullName evidence="2">Uncharacterized protein</fullName>
    </submittedName>
</protein>
<keyword evidence="1" id="KW-0812">Transmembrane</keyword>
<accession>A0A497EMA2</accession>
<reference evidence="2 3" key="1">
    <citation type="submission" date="2018-06" db="EMBL/GenBank/DDBJ databases">
        <title>Extensive metabolic versatility and redundancy in microbially diverse, dynamic hydrothermal sediments.</title>
        <authorList>
            <person name="Dombrowski N."/>
            <person name="Teske A."/>
            <person name="Baker B.J."/>
        </authorList>
    </citation>
    <scope>NUCLEOTIDE SEQUENCE [LARGE SCALE GENOMIC DNA]</scope>
    <source>
        <strain evidence="2">B66_G16</strain>
    </source>
</reference>
<sequence length="68" mass="7570">MSIARLYEGRKGSGIIFTGFLLLFGGLGYLLGFDYAGWLIGLGIGFIAMAVLRIYEKHMLGKKKHLEF</sequence>
<keyword evidence="1" id="KW-1133">Transmembrane helix</keyword>
<dbReference type="EMBL" id="QMQV01000142">
    <property type="protein sequence ID" value="RLE47229.1"/>
    <property type="molecule type" value="Genomic_DNA"/>
</dbReference>
<feature type="transmembrane region" description="Helical" evidence="1">
    <location>
        <begin position="37"/>
        <end position="55"/>
    </location>
</feature>
<comment type="caution">
    <text evidence="2">The sequence shown here is derived from an EMBL/GenBank/DDBJ whole genome shotgun (WGS) entry which is preliminary data.</text>
</comment>
<gene>
    <name evidence="2" type="ORF">DRJ31_09180</name>
</gene>
<evidence type="ECO:0000313" key="3">
    <source>
        <dbReference type="Proteomes" id="UP000278475"/>
    </source>
</evidence>
<evidence type="ECO:0000313" key="2">
    <source>
        <dbReference type="EMBL" id="RLE47229.1"/>
    </source>
</evidence>
<organism evidence="2 3">
    <name type="scientific">Thermoproteota archaeon</name>
    <dbReference type="NCBI Taxonomy" id="2056631"/>
    <lineage>
        <taxon>Archaea</taxon>
        <taxon>Thermoproteota</taxon>
    </lineage>
</organism>
<dbReference type="Proteomes" id="UP000278475">
    <property type="component" value="Unassembled WGS sequence"/>
</dbReference>
<proteinExistence type="predicted"/>
<name>A0A497EMA2_9CREN</name>
<dbReference type="AlphaFoldDB" id="A0A497EMA2"/>
<feature type="transmembrane region" description="Helical" evidence="1">
    <location>
        <begin position="12"/>
        <end position="31"/>
    </location>
</feature>
<evidence type="ECO:0000256" key="1">
    <source>
        <dbReference type="SAM" id="Phobius"/>
    </source>
</evidence>
<keyword evidence="1" id="KW-0472">Membrane</keyword>